<feature type="region of interest" description="Disordered" evidence="1">
    <location>
        <begin position="532"/>
        <end position="557"/>
    </location>
</feature>
<name>A0AAV7DP59_ARIFI</name>
<organism evidence="3 4">
    <name type="scientific">Aristolochia fimbriata</name>
    <name type="common">White veined hardy Dutchman's pipe vine</name>
    <dbReference type="NCBI Taxonomy" id="158543"/>
    <lineage>
        <taxon>Eukaryota</taxon>
        <taxon>Viridiplantae</taxon>
        <taxon>Streptophyta</taxon>
        <taxon>Embryophyta</taxon>
        <taxon>Tracheophyta</taxon>
        <taxon>Spermatophyta</taxon>
        <taxon>Magnoliopsida</taxon>
        <taxon>Magnoliidae</taxon>
        <taxon>Piperales</taxon>
        <taxon>Aristolochiaceae</taxon>
        <taxon>Aristolochia</taxon>
    </lineage>
</organism>
<sequence>MHSGVSGILALRIFIRATTTPTTRGGALPAADPTSQPLPGWAADARHLTGFPCLLDRLNPCAAHMEPFPSRLQSSHLNICQTTTDHDNPDGFPAFRVSCGSHASSIEAWLPPPILPVIGSLCAHPFSGLVDSAVFAPIPKSHERFVRQIPGMASTRASSGFPPPGIVSPSFVPTGHAPRSGQFLLGHRDDVIRWRIIRRLCRLTQAGRARSEGGIARRPAYLIGGDAAPIRFPSPANFMHFDSLFKVLIFSLAPLTNLPPLFGCIPKQPDFRRQRHKGDRSGNNGLVASLAPHSMGLASVRPRDASDYTNGGEAADSHTGLFPFAAATRGILLVFPPDLVASQQGLRHTEAITGGQQGTGRTRRWTPRQVYPFDLVASCNLCSKTHGSLDSAIHTKHVIATLHRREPRYPLPRVAVSYRVRRSDAIHAKPFLLWHRSQKEWLFGCSRLTASSPDAEPAGRWVANARARDSCRPRPYRHRTAACFAGRASVESHDPSGGSPTETFVRGLLANAGGRTANAAAIQHFTDHSIGRERRACTKGGRSQRRADDDPLTREFL</sequence>
<feature type="compositionally biased region" description="Basic and acidic residues" evidence="1">
    <location>
        <begin position="545"/>
        <end position="557"/>
    </location>
</feature>
<proteinExistence type="predicted"/>
<gene>
    <name evidence="3" type="ORF">H6P81_021722</name>
</gene>
<evidence type="ECO:0000256" key="2">
    <source>
        <dbReference type="SAM" id="SignalP"/>
    </source>
</evidence>
<dbReference type="EMBL" id="JAINDJ010000161">
    <property type="protein sequence ID" value="KAG9438335.1"/>
    <property type="molecule type" value="Genomic_DNA"/>
</dbReference>
<reference evidence="3 4" key="1">
    <citation type="submission" date="2021-07" db="EMBL/GenBank/DDBJ databases">
        <title>The Aristolochia fimbriata genome: insights into angiosperm evolution, floral development and chemical biosynthesis.</title>
        <authorList>
            <person name="Jiao Y."/>
        </authorList>
    </citation>
    <scope>NUCLEOTIDE SEQUENCE [LARGE SCALE GENOMIC DNA]</scope>
    <source>
        <strain evidence="3">IBCAS-2021</strain>
        <tissue evidence="3">Leaf</tissue>
    </source>
</reference>
<feature type="chain" id="PRO_5043865796" evidence="2">
    <location>
        <begin position="18"/>
        <end position="557"/>
    </location>
</feature>
<dbReference type="Proteomes" id="UP000825729">
    <property type="component" value="Unassembled WGS sequence"/>
</dbReference>
<keyword evidence="2" id="KW-0732">Signal</keyword>
<dbReference type="PANTHER" id="PTHR33205:SF1">
    <property type="entry name" value="TRANSMEMBRANE PROTEIN"/>
    <property type="match status" value="1"/>
</dbReference>
<comment type="caution">
    <text evidence="3">The sequence shown here is derived from an EMBL/GenBank/DDBJ whole genome shotgun (WGS) entry which is preliminary data.</text>
</comment>
<accession>A0AAV7DP59</accession>
<dbReference type="PANTHER" id="PTHR33205">
    <property type="entry name" value="TRANSMEMBRANE PROTEIN"/>
    <property type="match status" value="1"/>
</dbReference>
<evidence type="ECO:0000256" key="1">
    <source>
        <dbReference type="SAM" id="MobiDB-lite"/>
    </source>
</evidence>
<dbReference type="AlphaFoldDB" id="A0AAV7DP59"/>
<evidence type="ECO:0000313" key="4">
    <source>
        <dbReference type="Proteomes" id="UP000825729"/>
    </source>
</evidence>
<keyword evidence="4" id="KW-1185">Reference proteome</keyword>
<protein>
    <submittedName>
        <fullName evidence="3">Uncharacterized protein</fullName>
    </submittedName>
</protein>
<evidence type="ECO:0000313" key="3">
    <source>
        <dbReference type="EMBL" id="KAG9438335.1"/>
    </source>
</evidence>
<feature type="signal peptide" evidence="2">
    <location>
        <begin position="1"/>
        <end position="17"/>
    </location>
</feature>